<comment type="caution">
    <text evidence="1">The sequence shown here is derived from an EMBL/GenBank/DDBJ whole genome shotgun (WGS) entry which is preliminary data.</text>
</comment>
<proteinExistence type="predicted"/>
<feature type="non-terminal residue" evidence="1">
    <location>
        <position position="1"/>
    </location>
</feature>
<evidence type="ECO:0000313" key="1">
    <source>
        <dbReference type="EMBL" id="KKL47532.1"/>
    </source>
</evidence>
<dbReference type="Gene3D" id="3.40.50.2000">
    <property type="entry name" value="Glycogen Phosphorylase B"/>
    <property type="match status" value="1"/>
</dbReference>
<dbReference type="AlphaFoldDB" id="A0A0F9F8U3"/>
<accession>A0A0F9F8U3</accession>
<name>A0A0F9F8U3_9ZZZZ</name>
<organism evidence="1">
    <name type="scientific">marine sediment metagenome</name>
    <dbReference type="NCBI Taxonomy" id="412755"/>
    <lineage>
        <taxon>unclassified sequences</taxon>
        <taxon>metagenomes</taxon>
        <taxon>ecological metagenomes</taxon>
    </lineage>
</organism>
<evidence type="ECO:0008006" key="2">
    <source>
        <dbReference type="Google" id="ProtNLM"/>
    </source>
</evidence>
<protein>
    <recommendedName>
        <fullName evidence="2">Glycosyl transferase family 28 C-terminal domain-containing protein</fullName>
    </recommendedName>
</protein>
<reference evidence="1" key="1">
    <citation type="journal article" date="2015" name="Nature">
        <title>Complex archaea that bridge the gap between prokaryotes and eukaryotes.</title>
        <authorList>
            <person name="Spang A."/>
            <person name="Saw J.H."/>
            <person name="Jorgensen S.L."/>
            <person name="Zaremba-Niedzwiedzka K."/>
            <person name="Martijn J."/>
            <person name="Lind A.E."/>
            <person name="van Eijk R."/>
            <person name="Schleper C."/>
            <person name="Guy L."/>
            <person name="Ettema T.J."/>
        </authorList>
    </citation>
    <scope>NUCLEOTIDE SEQUENCE</scope>
</reference>
<gene>
    <name evidence="1" type="ORF">LCGC14_2334540</name>
</gene>
<dbReference type="SUPFAM" id="SSF53756">
    <property type="entry name" value="UDP-Glycosyltransferase/glycogen phosphorylase"/>
    <property type="match status" value="1"/>
</dbReference>
<dbReference type="EMBL" id="LAZR01033627">
    <property type="protein sequence ID" value="KKL47532.1"/>
    <property type="molecule type" value="Genomic_DNA"/>
</dbReference>
<sequence length="117" mass="12709">VDWVKPGEDRPVAEAMHKADILITSAGRTVYEAAAVGIPTVVLAQNLRETTHAHLGFEHGNIYLGLGKLVTDKMIVDTIDTLSYNRDLRQELSERGRPDGLGLDRIVHAVEGLLGGL</sequence>